<feature type="signal peptide" evidence="2">
    <location>
        <begin position="1"/>
        <end position="18"/>
    </location>
</feature>
<protein>
    <recommendedName>
        <fullName evidence="5">RxLR effector protein</fullName>
    </recommendedName>
</protein>
<feature type="chain" id="PRO_5003472683" description="RxLR effector protein" evidence="2">
    <location>
        <begin position="19"/>
        <end position="278"/>
    </location>
</feature>
<evidence type="ECO:0008006" key="5">
    <source>
        <dbReference type="Google" id="ProtNLM"/>
    </source>
</evidence>
<feature type="compositionally biased region" description="Basic residues" evidence="1">
    <location>
        <begin position="232"/>
        <end position="245"/>
    </location>
</feature>
<evidence type="ECO:0000256" key="2">
    <source>
        <dbReference type="SAM" id="SignalP"/>
    </source>
</evidence>
<dbReference type="RefSeq" id="XP_009532214.1">
    <property type="nucleotide sequence ID" value="XM_009533919.1"/>
</dbReference>
<feature type="region of interest" description="Disordered" evidence="1">
    <location>
        <begin position="139"/>
        <end position="278"/>
    </location>
</feature>
<dbReference type="EMBL" id="JH159157">
    <property type="protein sequence ID" value="EGZ11881.1"/>
    <property type="molecule type" value="Genomic_DNA"/>
</dbReference>
<feature type="compositionally biased region" description="Basic and acidic residues" evidence="1">
    <location>
        <begin position="154"/>
        <end position="168"/>
    </location>
</feature>
<name>G4ZXS3_PHYSP</name>
<sequence length="278" mass="29573">MKLMTTLVVAALVGLASATNPTVGTEPNAPARNNLRGGDNRMPPTSPLAATKSASPHTLHHHPSTSHQPTEAAIPAQLSVSTSEYSHEQRPKAAATPKARSPQHDEWHPGMSHPPTTGPQPAIHREAFVAVDAEVDAKQPRLHHHPATSVSPSNDRKLAKPEHERKPVEPAGGRELLSDAGDAVEDNWVPVDGAPKSTRRSHHEPTSPPPTTSPPMPRPAVPREFVAETNKPKRHPKPAKARHPRATSVAAPPAHGATARGPNPRLTTPSVASWAYLG</sequence>
<evidence type="ECO:0000256" key="1">
    <source>
        <dbReference type="SAM" id="MobiDB-lite"/>
    </source>
</evidence>
<dbReference type="Proteomes" id="UP000002640">
    <property type="component" value="Unassembled WGS sequence"/>
</dbReference>
<dbReference type="KEGG" id="psoj:PHYSODRAFT_303744"/>
<accession>G4ZXS3</accession>
<feature type="compositionally biased region" description="Pro residues" evidence="1">
    <location>
        <begin position="206"/>
        <end position="220"/>
    </location>
</feature>
<proteinExistence type="predicted"/>
<feature type="region of interest" description="Disordered" evidence="1">
    <location>
        <begin position="19"/>
        <end position="121"/>
    </location>
</feature>
<reference evidence="3 4" key="1">
    <citation type="journal article" date="2006" name="Science">
        <title>Phytophthora genome sequences uncover evolutionary origins and mechanisms of pathogenesis.</title>
        <authorList>
            <person name="Tyler B.M."/>
            <person name="Tripathy S."/>
            <person name="Zhang X."/>
            <person name="Dehal P."/>
            <person name="Jiang R.H."/>
            <person name="Aerts A."/>
            <person name="Arredondo F.D."/>
            <person name="Baxter L."/>
            <person name="Bensasson D."/>
            <person name="Beynon J.L."/>
            <person name="Chapman J."/>
            <person name="Damasceno C.M."/>
            <person name="Dorrance A.E."/>
            <person name="Dou D."/>
            <person name="Dickerman A.W."/>
            <person name="Dubchak I.L."/>
            <person name="Garbelotto M."/>
            <person name="Gijzen M."/>
            <person name="Gordon S.G."/>
            <person name="Govers F."/>
            <person name="Grunwald N.J."/>
            <person name="Huang W."/>
            <person name="Ivors K.L."/>
            <person name="Jones R.W."/>
            <person name="Kamoun S."/>
            <person name="Krampis K."/>
            <person name="Lamour K.H."/>
            <person name="Lee M.K."/>
            <person name="McDonald W.H."/>
            <person name="Medina M."/>
            <person name="Meijer H.J."/>
            <person name="Nordberg E.K."/>
            <person name="Maclean D.J."/>
            <person name="Ospina-Giraldo M.D."/>
            <person name="Morris P.F."/>
            <person name="Phuntumart V."/>
            <person name="Putnam N.H."/>
            <person name="Rash S."/>
            <person name="Rose J.K."/>
            <person name="Sakihama Y."/>
            <person name="Salamov A.A."/>
            <person name="Savidor A."/>
            <person name="Scheuring C.F."/>
            <person name="Smith B.M."/>
            <person name="Sobral B.W."/>
            <person name="Terry A."/>
            <person name="Torto-Alalibo T.A."/>
            <person name="Win J."/>
            <person name="Xu Z."/>
            <person name="Zhang H."/>
            <person name="Grigoriev I.V."/>
            <person name="Rokhsar D.S."/>
            <person name="Boore J.L."/>
        </authorList>
    </citation>
    <scope>NUCLEOTIDE SEQUENCE [LARGE SCALE GENOMIC DNA]</scope>
    <source>
        <strain evidence="3 4">P6497</strain>
    </source>
</reference>
<gene>
    <name evidence="3" type="ORF">PHYSODRAFT_303744</name>
</gene>
<keyword evidence="2" id="KW-0732">Signal</keyword>
<dbReference type="AlphaFoldDB" id="G4ZXS3"/>
<keyword evidence="4" id="KW-1185">Reference proteome</keyword>
<dbReference type="GeneID" id="20642319"/>
<dbReference type="InParanoid" id="G4ZXS3"/>
<evidence type="ECO:0000313" key="4">
    <source>
        <dbReference type="Proteomes" id="UP000002640"/>
    </source>
</evidence>
<evidence type="ECO:0000313" key="3">
    <source>
        <dbReference type="EMBL" id="EGZ11881.1"/>
    </source>
</evidence>
<organism evidence="3 4">
    <name type="scientific">Phytophthora sojae (strain P6497)</name>
    <name type="common">Soybean stem and root rot agent</name>
    <name type="synonym">Phytophthora megasperma f. sp. glycines</name>
    <dbReference type="NCBI Taxonomy" id="1094619"/>
    <lineage>
        <taxon>Eukaryota</taxon>
        <taxon>Sar</taxon>
        <taxon>Stramenopiles</taxon>
        <taxon>Oomycota</taxon>
        <taxon>Peronosporomycetes</taxon>
        <taxon>Peronosporales</taxon>
        <taxon>Peronosporaceae</taxon>
        <taxon>Phytophthora</taxon>
    </lineage>
</organism>